<dbReference type="GeneID" id="77936980"/>
<sequence length="128" mass="13086">MSDTNKGMIAAINRYLLKIEELIAGGGSGGGGAAAIIYESTTVPAGGTKTYDLVPLIPAGSEVPRAASVEVKIRDTVSGSLTEGCYIDASAVLTWGIKDDGTLVIANPSSATVAYIVIVRAPHKKIVP</sequence>
<proteinExistence type="predicted"/>
<dbReference type="EMBL" id="MN103543">
    <property type="protein sequence ID" value="QEM41959.1"/>
    <property type="molecule type" value="Genomic_DNA"/>
</dbReference>
<dbReference type="KEGG" id="vg:77936980"/>
<reference evidence="1 2" key="1">
    <citation type="submission" date="2019-06" db="EMBL/GenBank/DDBJ databases">
        <title>A distant relative of Phikzvirus genus phages from a therapeutic phage collection.</title>
        <authorList>
            <person name="Hejnowicz M.S."/>
            <person name="Dabrowski K."/>
            <person name="Gawor J."/>
            <person name="Weber-Dabrowska B."/>
            <person name="Gromadka R."/>
            <person name="Lobocka M.B."/>
        </authorList>
    </citation>
    <scope>NUCLEOTIDE SEQUENCE [LARGE SCALE GENOMIC DNA]</scope>
</reference>
<dbReference type="Proteomes" id="UP000322144">
    <property type="component" value="Segment"/>
</dbReference>
<evidence type="ECO:0000313" key="1">
    <source>
        <dbReference type="EMBL" id="QEM41959.1"/>
    </source>
</evidence>
<accession>A0A5C1K845</accession>
<keyword evidence="2" id="KW-1185">Reference proteome</keyword>
<name>A0A5C1K845_9CAUD</name>
<evidence type="ECO:0000313" key="2">
    <source>
        <dbReference type="Proteomes" id="UP000322144"/>
    </source>
</evidence>
<protein>
    <submittedName>
        <fullName evidence="1">Uncharacterized protein</fullName>
    </submittedName>
</protein>
<organism evidence="1 2">
    <name type="scientific">Pseudomonas phage vB_PaeM_PS119XW</name>
    <dbReference type="NCBI Taxonomy" id="2601632"/>
    <lineage>
        <taxon>Viruses</taxon>
        <taxon>Duplodnaviria</taxon>
        <taxon>Heunggongvirae</taxon>
        <taxon>Uroviricota</taxon>
        <taxon>Caudoviricetes</taxon>
        <taxon>Chimalliviridae</taxon>
        <taxon>Pawinskivirus</taxon>
        <taxon>Pawinskivirus PS119XW</taxon>
    </lineage>
</organism>
<dbReference type="RefSeq" id="YP_010660970.1">
    <property type="nucleotide sequence ID" value="NC_070882.1"/>
</dbReference>